<dbReference type="InterPro" id="IPR037516">
    <property type="entry name" value="Tripartite_DENN"/>
</dbReference>
<evidence type="ECO:0000256" key="1">
    <source>
        <dbReference type="ARBA" id="ARBA00004603"/>
    </source>
</evidence>
<evidence type="ECO:0000313" key="6">
    <source>
        <dbReference type="EMBL" id="KAK3095695.1"/>
    </source>
</evidence>
<evidence type="ECO:0000313" key="7">
    <source>
        <dbReference type="Proteomes" id="UP001186944"/>
    </source>
</evidence>
<comment type="subcellular location">
    <subcellularLocation>
        <location evidence="1">Late endosome</location>
    </subcellularLocation>
</comment>
<keyword evidence="3" id="KW-0344">Guanine-nucleotide releasing factor</keyword>
<dbReference type="PANTHER" id="PTHR28544">
    <property type="entry name" value="PROTEIN FAM45A-RELATED"/>
    <property type="match status" value="1"/>
</dbReference>
<proteinExistence type="inferred from homology"/>
<keyword evidence="4" id="KW-0967">Endosome</keyword>
<dbReference type="GO" id="GO:0031267">
    <property type="term" value="F:small GTPase binding"/>
    <property type="evidence" value="ECO:0007669"/>
    <property type="project" value="TreeGrafter"/>
</dbReference>
<gene>
    <name evidence="6" type="ORF">FSP39_017705</name>
</gene>
<comment type="similarity">
    <text evidence="2">Belongs to the DENND10 family.</text>
</comment>
<evidence type="ECO:0000256" key="2">
    <source>
        <dbReference type="ARBA" id="ARBA00008641"/>
    </source>
</evidence>
<dbReference type="EMBL" id="VSWD01000008">
    <property type="protein sequence ID" value="KAK3095695.1"/>
    <property type="molecule type" value="Genomic_DNA"/>
</dbReference>
<accession>A0AA88Y0P0</accession>
<name>A0AA88Y0P0_PINIB</name>
<dbReference type="PROSITE" id="PS50211">
    <property type="entry name" value="DENN"/>
    <property type="match status" value="1"/>
</dbReference>
<dbReference type="GO" id="GO:2000641">
    <property type="term" value="P:regulation of early endosome to late endosome transport"/>
    <property type="evidence" value="ECO:0007669"/>
    <property type="project" value="TreeGrafter"/>
</dbReference>
<evidence type="ECO:0000256" key="3">
    <source>
        <dbReference type="ARBA" id="ARBA00022658"/>
    </source>
</evidence>
<dbReference type="AlphaFoldDB" id="A0AA88Y0P0"/>
<evidence type="ECO:0000259" key="5">
    <source>
        <dbReference type="PROSITE" id="PS50211"/>
    </source>
</evidence>
<dbReference type="InterPro" id="IPR042431">
    <property type="entry name" value="FAM45"/>
</dbReference>
<dbReference type="GO" id="GO:0015031">
    <property type="term" value="P:protein transport"/>
    <property type="evidence" value="ECO:0007669"/>
    <property type="project" value="TreeGrafter"/>
</dbReference>
<dbReference type="GO" id="GO:0005770">
    <property type="term" value="C:late endosome"/>
    <property type="evidence" value="ECO:0007669"/>
    <property type="project" value="UniProtKB-SubCell"/>
</dbReference>
<dbReference type="PANTHER" id="PTHR28544:SF1">
    <property type="entry name" value="DENN DOMAIN-CONTAINING PROTEIN 10-RELATED"/>
    <property type="match status" value="1"/>
</dbReference>
<dbReference type="Proteomes" id="UP001186944">
    <property type="component" value="Unassembled WGS sequence"/>
</dbReference>
<keyword evidence="7" id="KW-1185">Reference proteome</keyword>
<sequence length="396" mass="44790">MGSHFIAGKSLGLLGEQLIHVMKGPFKMKLTEIKSTFTTNTEQDTPPFTSECKKRDINGDVLWVWSYPSVSPENREFFTRKSGLQTITTQGSPNTIPFLYSQKDHSWYYILTVLNDHASPLTKVSHISLVLVAKDFNPEKYEILCKLLVKKYQLTGSPSSMLESYLAVTTKGTCQTEENGKFSVKEYSAKRAYANAKLKGIIEMFDLEVIIIYTALLLKRRIAVYYPESELSQLISCIRSLPALVWHRQNWDIAFPYVELNQPEINSLKENSSYVAGFTDASVEGRNDLYDVFVNAAVGQISVASHAKEYFAMGKLHKETAIFMKELSERDASEEEIIKEIARKTSELINNLKSLAKENEDGRSVITLEMLKERRMAPATENFLFTLAACEGLVQV</sequence>
<comment type="caution">
    <text evidence="6">The sequence shown here is derived from an EMBL/GenBank/DDBJ whole genome shotgun (WGS) entry which is preliminary data.</text>
</comment>
<feature type="domain" description="UDENN" evidence="5">
    <location>
        <begin position="12"/>
        <end position="396"/>
    </location>
</feature>
<dbReference type="GO" id="GO:0005085">
    <property type="term" value="F:guanyl-nucleotide exchange factor activity"/>
    <property type="evidence" value="ECO:0007669"/>
    <property type="project" value="UniProtKB-KW"/>
</dbReference>
<protein>
    <recommendedName>
        <fullName evidence="5">UDENN domain-containing protein</fullName>
    </recommendedName>
</protein>
<organism evidence="6 7">
    <name type="scientific">Pinctada imbricata</name>
    <name type="common">Atlantic pearl-oyster</name>
    <name type="synonym">Pinctada martensii</name>
    <dbReference type="NCBI Taxonomy" id="66713"/>
    <lineage>
        <taxon>Eukaryota</taxon>
        <taxon>Metazoa</taxon>
        <taxon>Spiralia</taxon>
        <taxon>Lophotrochozoa</taxon>
        <taxon>Mollusca</taxon>
        <taxon>Bivalvia</taxon>
        <taxon>Autobranchia</taxon>
        <taxon>Pteriomorphia</taxon>
        <taxon>Pterioida</taxon>
        <taxon>Pterioidea</taxon>
        <taxon>Pteriidae</taxon>
        <taxon>Pinctada</taxon>
    </lineage>
</organism>
<dbReference type="Pfam" id="PF08616">
    <property type="entry name" value="SPA"/>
    <property type="match status" value="1"/>
</dbReference>
<reference evidence="6" key="1">
    <citation type="submission" date="2019-08" db="EMBL/GenBank/DDBJ databases">
        <title>The improved chromosome-level genome for the pearl oyster Pinctada fucata martensii using PacBio sequencing and Hi-C.</title>
        <authorList>
            <person name="Zheng Z."/>
        </authorList>
    </citation>
    <scope>NUCLEOTIDE SEQUENCE</scope>
    <source>
        <strain evidence="6">ZZ-2019</strain>
        <tissue evidence="6">Adductor muscle</tissue>
    </source>
</reference>
<evidence type="ECO:0000256" key="4">
    <source>
        <dbReference type="ARBA" id="ARBA00022753"/>
    </source>
</evidence>